<feature type="transmembrane region" description="Helical" evidence="7">
    <location>
        <begin position="107"/>
        <end position="126"/>
    </location>
</feature>
<dbReference type="Pfam" id="PF21088">
    <property type="entry name" value="MS_channel_1st"/>
    <property type="match status" value="1"/>
</dbReference>
<dbReference type="Proteomes" id="UP000308230">
    <property type="component" value="Unassembled WGS sequence"/>
</dbReference>
<accession>A0A5R9F6K8</accession>
<dbReference type="InterPro" id="IPR049142">
    <property type="entry name" value="MS_channel_1st"/>
</dbReference>
<protein>
    <submittedName>
        <fullName evidence="11">Mechanosensitive ion channel</fullName>
    </submittedName>
</protein>
<dbReference type="PANTHER" id="PTHR30347:SF1">
    <property type="entry name" value="MECHANOSENSITIVE CHANNEL MSCK"/>
    <property type="match status" value="1"/>
</dbReference>
<feature type="domain" description="Mechanosensitive ion channel MscS" evidence="8">
    <location>
        <begin position="148"/>
        <end position="214"/>
    </location>
</feature>
<evidence type="ECO:0000256" key="6">
    <source>
        <dbReference type="ARBA" id="ARBA00023136"/>
    </source>
</evidence>
<feature type="domain" description="Mechanosensitive ion channel MscS C-terminal" evidence="9">
    <location>
        <begin position="221"/>
        <end position="307"/>
    </location>
</feature>
<dbReference type="InterPro" id="IPR011014">
    <property type="entry name" value="MscS_channel_TM-2"/>
</dbReference>
<keyword evidence="3" id="KW-1003">Cell membrane</keyword>
<keyword evidence="4 7" id="KW-0812">Transmembrane</keyword>
<dbReference type="OrthoDB" id="9809206at2"/>
<dbReference type="InterPro" id="IPR052702">
    <property type="entry name" value="MscS-like_channel"/>
</dbReference>
<evidence type="ECO:0000256" key="7">
    <source>
        <dbReference type="SAM" id="Phobius"/>
    </source>
</evidence>
<dbReference type="SUPFAM" id="SSF50182">
    <property type="entry name" value="Sm-like ribonucleoproteins"/>
    <property type="match status" value="1"/>
</dbReference>
<dbReference type="Gene3D" id="3.30.70.100">
    <property type="match status" value="1"/>
</dbReference>
<evidence type="ECO:0000259" key="10">
    <source>
        <dbReference type="Pfam" id="PF21088"/>
    </source>
</evidence>
<evidence type="ECO:0000256" key="3">
    <source>
        <dbReference type="ARBA" id="ARBA00022475"/>
    </source>
</evidence>
<feature type="transmembrane region" description="Helical" evidence="7">
    <location>
        <begin position="132"/>
        <end position="161"/>
    </location>
</feature>
<comment type="subcellular location">
    <subcellularLocation>
        <location evidence="1">Cell membrane</location>
        <topology evidence="1">Multi-pass membrane protein</topology>
    </subcellularLocation>
</comment>
<dbReference type="EMBL" id="SWLG01000001">
    <property type="protein sequence ID" value="TLS39382.1"/>
    <property type="molecule type" value="Genomic_DNA"/>
</dbReference>
<comment type="caution">
    <text evidence="11">The sequence shown here is derived from an EMBL/GenBank/DDBJ whole genome shotgun (WGS) entry which is preliminary data.</text>
</comment>
<evidence type="ECO:0000259" key="9">
    <source>
        <dbReference type="Pfam" id="PF21082"/>
    </source>
</evidence>
<dbReference type="AlphaFoldDB" id="A0A5R9F6K8"/>
<sequence>MLVLRIAAKKRPSLKDRVIPAANSILNWLTFYGSILLFLLYFSKQKWLFYTLYTSGDLDVTMFLIIVAFMIVSLGYQIARMIIKFIMPSVYDFYDVDRGLSYTLNRIIYYLILFAALAFSFSTVGLDLTAIGAIFGVLGIGIGFGMRNIAANFVSGIIILFERPIEIGEMIQLDGKIGKVERIRLRSTIVRTAKEGTLIVPNQHFIEQVIKNRTGSEMMASVTVSITYGTDTEEVERLLKIAVEQQKGHFEGILDFPEPDIRFVNFRDKALDFLVEVPVVNFDTKEKVESRLRHSIAELFWKHGIELASAYIERGEY</sequence>
<dbReference type="InterPro" id="IPR023408">
    <property type="entry name" value="MscS_beta-dom_sf"/>
</dbReference>
<dbReference type="Pfam" id="PF00924">
    <property type="entry name" value="MS_channel_2nd"/>
    <property type="match status" value="1"/>
</dbReference>
<feature type="transmembrane region" description="Helical" evidence="7">
    <location>
        <begin position="62"/>
        <end position="79"/>
    </location>
</feature>
<keyword evidence="6 7" id="KW-0472">Membrane</keyword>
<evidence type="ECO:0000313" key="11">
    <source>
        <dbReference type="EMBL" id="TLS39382.1"/>
    </source>
</evidence>
<dbReference type="Pfam" id="PF21082">
    <property type="entry name" value="MS_channel_3rd"/>
    <property type="match status" value="1"/>
</dbReference>
<evidence type="ECO:0000256" key="4">
    <source>
        <dbReference type="ARBA" id="ARBA00022692"/>
    </source>
</evidence>
<evidence type="ECO:0000256" key="1">
    <source>
        <dbReference type="ARBA" id="ARBA00004651"/>
    </source>
</evidence>
<comment type="similarity">
    <text evidence="2">Belongs to the MscS (TC 1.A.23) family.</text>
</comment>
<evidence type="ECO:0000313" key="12">
    <source>
        <dbReference type="Proteomes" id="UP000308230"/>
    </source>
</evidence>
<dbReference type="InterPro" id="IPR006685">
    <property type="entry name" value="MscS_channel_2nd"/>
</dbReference>
<evidence type="ECO:0000256" key="2">
    <source>
        <dbReference type="ARBA" id="ARBA00008017"/>
    </source>
</evidence>
<gene>
    <name evidence="11" type="ORF">FCL54_00185</name>
</gene>
<dbReference type="Gene3D" id="2.30.30.60">
    <property type="match status" value="1"/>
</dbReference>
<evidence type="ECO:0000259" key="8">
    <source>
        <dbReference type="Pfam" id="PF00924"/>
    </source>
</evidence>
<dbReference type="GO" id="GO:0005886">
    <property type="term" value="C:plasma membrane"/>
    <property type="evidence" value="ECO:0007669"/>
    <property type="project" value="UniProtKB-SubCell"/>
</dbReference>
<proteinExistence type="inferred from homology"/>
<organism evidence="11 12">
    <name type="scientific">Exobacillus caeni</name>
    <dbReference type="NCBI Taxonomy" id="2574798"/>
    <lineage>
        <taxon>Bacteria</taxon>
        <taxon>Bacillati</taxon>
        <taxon>Bacillota</taxon>
        <taxon>Bacilli</taxon>
        <taxon>Bacillales</taxon>
        <taxon>Guptibacillaceae</taxon>
        <taxon>Exobacillus</taxon>
    </lineage>
</organism>
<evidence type="ECO:0000256" key="5">
    <source>
        <dbReference type="ARBA" id="ARBA00022989"/>
    </source>
</evidence>
<dbReference type="InterPro" id="IPR011066">
    <property type="entry name" value="MscS_channel_C_sf"/>
</dbReference>
<dbReference type="GO" id="GO:0055085">
    <property type="term" value="P:transmembrane transport"/>
    <property type="evidence" value="ECO:0007669"/>
    <property type="project" value="InterPro"/>
</dbReference>
<reference evidence="11 12" key="1">
    <citation type="submission" date="2019-04" db="EMBL/GenBank/DDBJ databases">
        <title>Bacillus caeni sp. nov., a bacterium isolated from mangrove sediment.</title>
        <authorList>
            <person name="Huang H."/>
            <person name="Mo K."/>
            <person name="Hu Y."/>
        </authorList>
    </citation>
    <scope>NUCLEOTIDE SEQUENCE [LARGE SCALE GENOMIC DNA]</scope>
    <source>
        <strain evidence="11 12">HB172195</strain>
    </source>
</reference>
<dbReference type="InterPro" id="IPR049278">
    <property type="entry name" value="MS_channel_C"/>
</dbReference>
<feature type="domain" description="Mechanosensitive ion channel transmembrane helices 2/3" evidence="10">
    <location>
        <begin position="107"/>
        <end position="147"/>
    </location>
</feature>
<name>A0A5R9F6K8_9BACL</name>
<keyword evidence="12" id="KW-1185">Reference proteome</keyword>
<dbReference type="InterPro" id="IPR010920">
    <property type="entry name" value="LSM_dom_sf"/>
</dbReference>
<dbReference type="Gene3D" id="1.10.287.1260">
    <property type="match status" value="1"/>
</dbReference>
<dbReference type="SUPFAM" id="SSF82689">
    <property type="entry name" value="Mechanosensitive channel protein MscS (YggB), C-terminal domain"/>
    <property type="match status" value="1"/>
</dbReference>
<dbReference type="PANTHER" id="PTHR30347">
    <property type="entry name" value="POTASSIUM CHANNEL RELATED"/>
    <property type="match status" value="1"/>
</dbReference>
<keyword evidence="5 7" id="KW-1133">Transmembrane helix</keyword>
<feature type="transmembrane region" description="Helical" evidence="7">
    <location>
        <begin position="21"/>
        <end position="42"/>
    </location>
</feature>
<dbReference type="SUPFAM" id="SSF82861">
    <property type="entry name" value="Mechanosensitive channel protein MscS (YggB), transmembrane region"/>
    <property type="match status" value="1"/>
</dbReference>